<sequence>MNAAAVTADPVATPTDTVLTPRLGARLRQARMWLILLAVVLIGAVILFLRNGQATTTEGDLNPESPYPAGSQALAEVLRQQGVDVRVATSLDEATALAEEDSTVVVNDTGGVLNSDQLDRLLRLGAETVFIQPTFGTLSHLDLPVALGPVAGSSNEDALTLSADCDLPAAARADTITGRGTSYTPLEPIEGWVGCFADSEGNDAIAVIGGEHPLTLLGISDVLRNSTITREGNAALALGVLGGHSTLVWYTAGVADIAQGTPPTTTELLPGWVPPVMLLLGLTALTAAVWRGRRLGPLTIENLPVTVKAGETTEGRARLYATNLASEHAAQILRNGTVHRLSRLLGVTDTAATVIPVVAGLTGWPIAEVHALLIGNDPVTSAGLTRLGQTLNTLETDARARIHGASPPHDHPRQQEENPT</sequence>
<keyword evidence="4" id="KW-1185">Reference proteome</keyword>
<dbReference type="AlphaFoldDB" id="A0A543I5C2"/>
<reference evidence="3 4" key="1">
    <citation type="submission" date="2019-06" db="EMBL/GenBank/DDBJ databases">
        <title>Sequencing the genomes of 1000 actinobacteria strains.</title>
        <authorList>
            <person name="Klenk H.-P."/>
        </authorList>
    </citation>
    <scope>NUCLEOTIDE SEQUENCE [LARGE SCALE GENOMIC DNA]</scope>
    <source>
        <strain evidence="3 4">DSM 18031</strain>
    </source>
</reference>
<keyword evidence="1" id="KW-0812">Transmembrane</keyword>
<evidence type="ECO:0000313" key="4">
    <source>
        <dbReference type="Proteomes" id="UP000318331"/>
    </source>
</evidence>
<feature type="domain" description="DUF4350" evidence="2">
    <location>
        <begin position="63"/>
        <end position="241"/>
    </location>
</feature>
<accession>A0A543I5C2</accession>
<keyword evidence="1" id="KW-1133">Transmembrane helix</keyword>
<feature type="transmembrane region" description="Helical" evidence="1">
    <location>
        <begin position="234"/>
        <end position="252"/>
    </location>
</feature>
<feature type="transmembrane region" description="Helical" evidence="1">
    <location>
        <begin position="272"/>
        <end position="290"/>
    </location>
</feature>
<comment type="caution">
    <text evidence="3">The sequence shown here is derived from an EMBL/GenBank/DDBJ whole genome shotgun (WGS) entry which is preliminary data.</text>
</comment>
<dbReference type="InterPro" id="IPR025646">
    <property type="entry name" value="DUF4350"/>
</dbReference>
<keyword evidence="1" id="KW-0472">Membrane</keyword>
<dbReference type="Proteomes" id="UP000318331">
    <property type="component" value="Unassembled WGS sequence"/>
</dbReference>
<feature type="transmembrane region" description="Helical" evidence="1">
    <location>
        <begin position="30"/>
        <end position="49"/>
    </location>
</feature>
<proteinExistence type="predicted"/>
<protein>
    <submittedName>
        <fullName evidence="3">Uncharacterized protein DUF4350</fullName>
    </submittedName>
</protein>
<dbReference type="RefSeq" id="WP_141915510.1">
    <property type="nucleotide sequence ID" value="NZ_BAAAYS010000001.1"/>
</dbReference>
<evidence type="ECO:0000256" key="1">
    <source>
        <dbReference type="SAM" id="Phobius"/>
    </source>
</evidence>
<gene>
    <name evidence="3" type="ORF">FB466_0469</name>
</gene>
<dbReference type="Pfam" id="PF14258">
    <property type="entry name" value="DUF4350"/>
    <property type="match status" value="1"/>
</dbReference>
<evidence type="ECO:0000259" key="2">
    <source>
        <dbReference type="Pfam" id="PF14258"/>
    </source>
</evidence>
<evidence type="ECO:0000313" key="3">
    <source>
        <dbReference type="EMBL" id="TQM65660.1"/>
    </source>
</evidence>
<organism evidence="3 4">
    <name type="scientific">Klugiella xanthotipulae</name>
    <dbReference type="NCBI Taxonomy" id="244735"/>
    <lineage>
        <taxon>Bacteria</taxon>
        <taxon>Bacillati</taxon>
        <taxon>Actinomycetota</taxon>
        <taxon>Actinomycetes</taxon>
        <taxon>Micrococcales</taxon>
        <taxon>Microbacteriaceae</taxon>
        <taxon>Klugiella</taxon>
    </lineage>
</organism>
<dbReference type="OrthoDB" id="5241668at2"/>
<dbReference type="EMBL" id="VFPN01000001">
    <property type="protein sequence ID" value="TQM65660.1"/>
    <property type="molecule type" value="Genomic_DNA"/>
</dbReference>
<name>A0A543I5C2_9MICO</name>